<dbReference type="PANTHER" id="PTHR10924">
    <property type="entry name" value="MAJOR FACILITATOR SUPERFAMILY PROTEIN-RELATED"/>
    <property type="match status" value="1"/>
</dbReference>
<feature type="transmembrane region" description="Helical" evidence="5">
    <location>
        <begin position="228"/>
        <end position="252"/>
    </location>
</feature>
<feature type="transmembrane region" description="Helical" evidence="5">
    <location>
        <begin position="62"/>
        <end position="82"/>
    </location>
</feature>
<sequence>MLVCNGAMFLTAATRVITMQHAWATVLLAIGQGINGLATTVTMSMPAAVSNTWFGLSERTTATAVPVLSAAMGGAAALLGPLTVDMPQMNNSIIMANQTDLAGIQQQMRHFNYETCGVTVLLLFCSVVYLPSKPEKAPSRTAHSERFGFTAGIRHIFKNPSMWLIAAMFALPIGFFGNWLSFLDVILNPFGIAQAEVGWISFYGSICGVAGGILLGRFADMYKKKMKWILIVLNIIVIADFGWFSCMCVNLLPYSKAAIYVSVIAGAAIVGAAGPLYLELGCETAYPVGEGMVAGFLGMVINFGSAVFLFVDQAYAQDTGWTNWALVGVYTAAVPILILFREKYTRVDIDIEATDGDG</sequence>
<evidence type="ECO:0000256" key="3">
    <source>
        <dbReference type="ARBA" id="ARBA00022989"/>
    </source>
</evidence>
<gene>
    <name evidence="6" type="ORF">DPMN_102365</name>
</gene>
<dbReference type="InterPro" id="IPR011701">
    <property type="entry name" value="MFS"/>
</dbReference>
<organism evidence="6 7">
    <name type="scientific">Dreissena polymorpha</name>
    <name type="common">Zebra mussel</name>
    <name type="synonym">Mytilus polymorpha</name>
    <dbReference type="NCBI Taxonomy" id="45954"/>
    <lineage>
        <taxon>Eukaryota</taxon>
        <taxon>Metazoa</taxon>
        <taxon>Spiralia</taxon>
        <taxon>Lophotrochozoa</taxon>
        <taxon>Mollusca</taxon>
        <taxon>Bivalvia</taxon>
        <taxon>Autobranchia</taxon>
        <taxon>Heteroconchia</taxon>
        <taxon>Euheterodonta</taxon>
        <taxon>Imparidentia</taxon>
        <taxon>Neoheterodontei</taxon>
        <taxon>Myida</taxon>
        <taxon>Dreissenoidea</taxon>
        <taxon>Dreissenidae</taxon>
        <taxon>Dreissena</taxon>
    </lineage>
</organism>
<evidence type="ECO:0000256" key="1">
    <source>
        <dbReference type="ARBA" id="ARBA00004141"/>
    </source>
</evidence>
<feature type="transmembrane region" description="Helical" evidence="5">
    <location>
        <begin position="258"/>
        <end position="280"/>
    </location>
</feature>
<reference evidence="6" key="1">
    <citation type="journal article" date="2019" name="bioRxiv">
        <title>The Genome of the Zebra Mussel, Dreissena polymorpha: A Resource for Invasive Species Research.</title>
        <authorList>
            <person name="McCartney M.A."/>
            <person name="Auch B."/>
            <person name="Kono T."/>
            <person name="Mallez S."/>
            <person name="Zhang Y."/>
            <person name="Obille A."/>
            <person name="Becker A."/>
            <person name="Abrahante J.E."/>
            <person name="Garbe J."/>
            <person name="Badalamenti J.P."/>
            <person name="Herman A."/>
            <person name="Mangelson H."/>
            <person name="Liachko I."/>
            <person name="Sullivan S."/>
            <person name="Sone E.D."/>
            <person name="Koren S."/>
            <person name="Silverstein K.A.T."/>
            <person name="Beckman K.B."/>
            <person name="Gohl D.M."/>
        </authorList>
    </citation>
    <scope>NUCLEOTIDE SEQUENCE</scope>
    <source>
        <strain evidence="6">Duluth1</strain>
        <tissue evidence="6">Whole animal</tissue>
    </source>
</reference>
<feature type="transmembrane region" description="Helical" evidence="5">
    <location>
        <begin position="292"/>
        <end position="311"/>
    </location>
</feature>
<dbReference type="Proteomes" id="UP000828390">
    <property type="component" value="Unassembled WGS sequence"/>
</dbReference>
<dbReference type="AlphaFoldDB" id="A0A9D4LKY8"/>
<feature type="transmembrane region" description="Helical" evidence="5">
    <location>
        <begin position="197"/>
        <end position="216"/>
    </location>
</feature>
<evidence type="ECO:0000256" key="5">
    <source>
        <dbReference type="SAM" id="Phobius"/>
    </source>
</evidence>
<keyword evidence="7" id="KW-1185">Reference proteome</keyword>
<evidence type="ECO:0000313" key="7">
    <source>
        <dbReference type="Proteomes" id="UP000828390"/>
    </source>
</evidence>
<dbReference type="InterPro" id="IPR049680">
    <property type="entry name" value="FLVCR1-2_SLC49-like"/>
</dbReference>
<evidence type="ECO:0000256" key="4">
    <source>
        <dbReference type="ARBA" id="ARBA00023136"/>
    </source>
</evidence>
<dbReference type="Pfam" id="PF07690">
    <property type="entry name" value="MFS_1"/>
    <property type="match status" value="1"/>
</dbReference>
<evidence type="ECO:0008006" key="8">
    <source>
        <dbReference type="Google" id="ProtNLM"/>
    </source>
</evidence>
<dbReference type="InterPro" id="IPR036259">
    <property type="entry name" value="MFS_trans_sf"/>
</dbReference>
<proteinExistence type="predicted"/>
<protein>
    <recommendedName>
        <fullName evidence="8">Major facilitator superfamily (MFS) profile domain-containing protein</fullName>
    </recommendedName>
</protein>
<accession>A0A9D4LKY8</accession>
<dbReference type="PANTHER" id="PTHR10924:SF27">
    <property type="entry name" value="SOLUTE CARRIER FAMILY 49 MEMBER 4"/>
    <property type="match status" value="1"/>
</dbReference>
<feature type="transmembrane region" description="Helical" evidence="5">
    <location>
        <begin position="162"/>
        <end position="182"/>
    </location>
</feature>
<evidence type="ECO:0000313" key="6">
    <source>
        <dbReference type="EMBL" id="KAH3859548.1"/>
    </source>
</evidence>
<evidence type="ECO:0000256" key="2">
    <source>
        <dbReference type="ARBA" id="ARBA00022692"/>
    </source>
</evidence>
<comment type="subcellular location">
    <subcellularLocation>
        <location evidence="1">Membrane</location>
        <topology evidence="1">Multi-pass membrane protein</topology>
    </subcellularLocation>
</comment>
<feature type="transmembrane region" description="Helical" evidence="5">
    <location>
        <begin position="323"/>
        <end position="340"/>
    </location>
</feature>
<name>A0A9D4LKY8_DREPO</name>
<dbReference type="EMBL" id="JAIWYP010000003">
    <property type="protein sequence ID" value="KAH3859548.1"/>
    <property type="molecule type" value="Genomic_DNA"/>
</dbReference>
<feature type="transmembrane region" description="Helical" evidence="5">
    <location>
        <begin position="20"/>
        <end position="41"/>
    </location>
</feature>
<keyword evidence="2 5" id="KW-0812">Transmembrane</keyword>
<dbReference type="GO" id="GO:0016020">
    <property type="term" value="C:membrane"/>
    <property type="evidence" value="ECO:0007669"/>
    <property type="project" value="UniProtKB-SubCell"/>
</dbReference>
<keyword evidence="3 5" id="KW-1133">Transmembrane helix</keyword>
<dbReference type="SUPFAM" id="SSF103473">
    <property type="entry name" value="MFS general substrate transporter"/>
    <property type="match status" value="1"/>
</dbReference>
<reference evidence="6" key="2">
    <citation type="submission" date="2020-11" db="EMBL/GenBank/DDBJ databases">
        <authorList>
            <person name="McCartney M.A."/>
            <person name="Auch B."/>
            <person name="Kono T."/>
            <person name="Mallez S."/>
            <person name="Becker A."/>
            <person name="Gohl D.M."/>
            <person name="Silverstein K.A.T."/>
            <person name="Koren S."/>
            <person name="Bechman K.B."/>
            <person name="Herman A."/>
            <person name="Abrahante J.E."/>
            <person name="Garbe J."/>
        </authorList>
    </citation>
    <scope>NUCLEOTIDE SEQUENCE</scope>
    <source>
        <strain evidence="6">Duluth1</strain>
        <tissue evidence="6">Whole animal</tissue>
    </source>
</reference>
<dbReference type="Gene3D" id="1.20.1250.20">
    <property type="entry name" value="MFS general substrate transporter like domains"/>
    <property type="match status" value="1"/>
</dbReference>
<dbReference type="GO" id="GO:0022857">
    <property type="term" value="F:transmembrane transporter activity"/>
    <property type="evidence" value="ECO:0007669"/>
    <property type="project" value="InterPro"/>
</dbReference>
<keyword evidence="4 5" id="KW-0472">Membrane</keyword>
<comment type="caution">
    <text evidence="6">The sequence shown here is derived from an EMBL/GenBank/DDBJ whole genome shotgun (WGS) entry which is preliminary data.</text>
</comment>